<sequence>MRTVEDYVNDVIPRVYMPVMSELLTEQELSTLELSIRAAPDGAALPGDFVIGTDEEWLVVTVHGEQFNAWLAADMTDDENRQRFSSDLQDWIAETSFGWGQLRGTM</sequence>
<accession>A0A495II80</accession>
<protein>
    <submittedName>
        <fullName evidence="1">Uncharacterized protein</fullName>
    </submittedName>
</protein>
<name>A0A495II80_9MICO</name>
<gene>
    <name evidence="1" type="ORF">C8E83_2832</name>
</gene>
<organism evidence="1 2">
    <name type="scientific">Frondihabitans australicus</name>
    <dbReference type="NCBI Taxonomy" id="386892"/>
    <lineage>
        <taxon>Bacteria</taxon>
        <taxon>Bacillati</taxon>
        <taxon>Actinomycetota</taxon>
        <taxon>Actinomycetes</taxon>
        <taxon>Micrococcales</taxon>
        <taxon>Microbacteriaceae</taxon>
        <taxon>Frondihabitans</taxon>
    </lineage>
</organism>
<dbReference type="AlphaFoldDB" id="A0A495II80"/>
<keyword evidence="2" id="KW-1185">Reference proteome</keyword>
<comment type="caution">
    <text evidence="1">The sequence shown here is derived from an EMBL/GenBank/DDBJ whole genome shotgun (WGS) entry which is preliminary data.</text>
</comment>
<dbReference type="Proteomes" id="UP000280008">
    <property type="component" value="Unassembled WGS sequence"/>
</dbReference>
<dbReference type="EMBL" id="RBKS01000001">
    <property type="protein sequence ID" value="RKR75684.1"/>
    <property type="molecule type" value="Genomic_DNA"/>
</dbReference>
<dbReference type="RefSeq" id="WP_245982021.1">
    <property type="nucleotide sequence ID" value="NZ_RBKS01000001.1"/>
</dbReference>
<proteinExistence type="predicted"/>
<evidence type="ECO:0000313" key="1">
    <source>
        <dbReference type="EMBL" id="RKR75684.1"/>
    </source>
</evidence>
<evidence type="ECO:0000313" key="2">
    <source>
        <dbReference type="Proteomes" id="UP000280008"/>
    </source>
</evidence>
<reference evidence="1 2" key="1">
    <citation type="submission" date="2018-10" db="EMBL/GenBank/DDBJ databases">
        <title>Sequencing the genomes of 1000 actinobacteria strains.</title>
        <authorList>
            <person name="Klenk H.-P."/>
        </authorList>
    </citation>
    <scope>NUCLEOTIDE SEQUENCE [LARGE SCALE GENOMIC DNA]</scope>
    <source>
        <strain evidence="1 2">DSM 17894</strain>
    </source>
</reference>